<reference evidence="2 3" key="1">
    <citation type="submission" date="2019-09" db="EMBL/GenBank/DDBJ databases">
        <title>Actinomadura physcomitrii sp. nov., a novel actinomycete isolated from moss [Physcomitrium sphaericum (Ludw) Fuernr].</title>
        <authorList>
            <person name="Zhuang X."/>
            <person name="Liu C."/>
        </authorList>
    </citation>
    <scope>NUCLEOTIDE SEQUENCE [LARGE SCALE GENOMIC DNA]</scope>
    <source>
        <strain evidence="2 3">HMC1</strain>
    </source>
</reference>
<dbReference type="AlphaFoldDB" id="A0A6H9Y9L6"/>
<dbReference type="Proteomes" id="UP000468735">
    <property type="component" value="Unassembled WGS sequence"/>
</dbReference>
<evidence type="ECO:0000313" key="2">
    <source>
        <dbReference type="EMBL" id="KAB2339352.1"/>
    </source>
</evidence>
<dbReference type="Pfam" id="PF07883">
    <property type="entry name" value="Cupin_2"/>
    <property type="match status" value="1"/>
</dbReference>
<dbReference type="InterPro" id="IPR013096">
    <property type="entry name" value="Cupin_2"/>
</dbReference>
<gene>
    <name evidence="2" type="ORF">F8566_48525</name>
</gene>
<dbReference type="OrthoDB" id="5145129at2"/>
<organism evidence="2 3">
    <name type="scientific">Actinomadura rudentiformis</name>
    <dbReference type="NCBI Taxonomy" id="359158"/>
    <lineage>
        <taxon>Bacteria</taxon>
        <taxon>Bacillati</taxon>
        <taxon>Actinomycetota</taxon>
        <taxon>Actinomycetes</taxon>
        <taxon>Streptosporangiales</taxon>
        <taxon>Thermomonosporaceae</taxon>
        <taxon>Actinomadura</taxon>
    </lineage>
</organism>
<comment type="caution">
    <text evidence="2">The sequence shown here is derived from an EMBL/GenBank/DDBJ whole genome shotgun (WGS) entry which is preliminary data.</text>
</comment>
<sequence length="124" mass="12688">MTLIRNAEARRTETSAAVMTTFASPTQGEASLSVWRVDSAAGSAGPDHLIDAEQVWTFLKGTATVRLDGETLSVAAGDTVVMPADVVRQVSAGSEGFTAVVAAPAGAQASMPGSADKMLPPWIA</sequence>
<protein>
    <submittedName>
        <fullName evidence="2">Cupin domain-containing protein</fullName>
    </submittedName>
</protein>
<dbReference type="Gene3D" id="2.60.120.10">
    <property type="entry name" value="Jelly Rolls"/>
    <property type="match status" value="1"/>
</dbReference>
<dbReference type="InterPro" id="IPR014710">
    <property type="entry name" value="RmlC-like_jellyroll"/>
</dbReference>
<dbReference type="InterPro" id="IPR011051">
    <property type="entry name" value="RmlC_Cupin_sf"/>
</dbReference>
<dbReference type="SUPFAM" id="SSF51182">
    <property type="entry name" value="RmlC-like cupins"/>
    <property type="match status" value="1"/>
</dbReference>
<accession>A0A6H9Y9L6</accession>
<feature type="domain" description="Cupin type-2" evidence="1">
    <location>
        <begin position="38"/>
        <end position="96"/>
    </location>
</feature>
<evidence type="ECO:0000313" key="3">
    <source>
        <dbReference type="Proteomes" id="UP000468735"/>
    </source>
</evidence>
<keyword evidence="3" id="KW-1185">Reference proteome</keyword>
<name>A0A6H9Y9L6_9ACTN</name>
<dbReference type="RefSeq" id="WP_151571095.1">
    <property type="nucleotide sequence ID" value="NZ_WBMT01000036.1"/>
</dbReference>
<proteinExistence type="predicted"/>
<evidence type="ECO:0000259" key="1">
    <source>
        <dbReference type="Pfam" id="PF07883"/>
    </source>
</evidence>
<dbReference type="EMBL" id="WBMT01000036">
    <property type="protein sequence ID" value="KAB2339352.1"/>
    <property type="molecule type" value="Genomic_DNA"/>
</dbReference>